<evidence type="ECO:0000313" key="2">
    <source>
        <dbReference type="Proteomes" id="UP000185999"/>
    </source>
</evidence>
<dbReference type="RefSeq" id="WP_054339774.1">
    <property type="nucleotide sequence ID" value="NZ_FTOE01000001.1"/>
</dbReference>
<organism evidence="1 2">
    <name type="scientific">Neptunomonas antarctica</name>
    <dbReference type="NCBI Taxonomy" id="619304"/>
    <lineage>
        <taxon>Bacteria</taxon>
        <taxon>Pseudomonadati</taxon>
        <taxon>Pseudomonadota</taxon>
        <taxon>Gammaproteobacteria</taxon>
        <taxon>Oceanospirillales</taxon>
        <taxon>Oceanospirillaceae</taxon>
        <taxon>Neptunomonas</taxon>
    </lineage>
</organism>
<accession>A0A1N7IUH1</accession>
<dbReference type="CDD" id="cd20737">
    <property type="entry name" value="PoNe_HINT"/>
    <property type="match status" value="1"/>
</dbReference>
<proteinExistence type="predicted"/>
<dbReference type="AlphaFoldDB" id="A0A1N7IUH1"/>
<sequence>MALGDENLKWRNVETEAAFDTDYGKYVGSKGIDSIYRGKDGKIYIVESKASGSKDSASCKAGSLCTSNDGKQMSQEWLYNDRLKNAG</sequence>
<evidence type="ECO:0000313" key="1">
    <source>
        <dbReference type="EMBL" id="SIS40742.1"/>
    </source>
</evidence>
<name>A0A1N7IUH1_9GAMM</name>
<reference evidence="2" key="1">
    <citation type="submission" date="2017-01" db="EMBL/GenBank/DDBJ databases">
        <authorList>
            <person name="Varghese N."/>
            <person name="Submissions S."/>
        </authorList>
    </citation>
    <scope>NUCLEOTIDE SEQUENCE [LARGE SCALE GENOMIC DNA]</scope>
    <source>
        <strain evidence="2">DSM 22306</strain>
    </source>
</reference>
<dbReference type="EMBL" id="FTOE01000001">
    <property type="protein sequence ID" value="SIS40742.1"/>
    <property type="molecule type" value="Genomic_DNA"/>
</dbReference>
<dbReference type="STRING" id="619304.SAMN05421760_101151"/>
<gene>
    <name evidence="1" type="ORF">SAMN05421760_101151</name>
</gene>
<keyword evidence="2" id="KW-1185">Reference proteome</keyword>
<protein>
    <submittedName>
        <fullName evidence="1">Uncharacterized protein</fullName>
    </submittedName>
</protein>
<dbReference type="Proteomes" id="UP000185999">
    <property type="component" value="Unassembled WGS sequence"/>
</dbReference>